<evidence type="ECO:0000313" key="1">
    <source>
        <dbReference type="EMBL" id="MDG5753653.1"/>
    </source>
</evidence>
<reference evidence="1 2" key="1">
    <citation type="submission" date="2023-04" db="EMBL/GenBank/DDBJ databases">
        <title>Ectobacillus antri isolated from activated sludge.</title>
        <authorList>
            <person name="Yan P."/>
            <person name="Liu X."/>
        </authorList>
    </citation>
    <scope>NUCLEOTIDE SEQUENCE [LARGE SCALE GENOMIC DNA]</scope>
    <source>
        <strain evidence="1 2">C18H</strain>
    </source>
</reference>
<dbReference type="Gene3D" id="2.160.20.10">
    <property type="entry name" value="Single-stranded right-handed beta-helix, Pectin lyase-like"/>
    <property type="match status" value="1"/>
</dbReference>
<sequence length="295" mass="32580">MRTSLVSSPTEYVTAEEFGANGMDYEDDTKSLQNAIDYAQQNKIGKVKLIGQREYLLKAPIILKNGVELEMGQNTKILIDGNFRAIEVQNNASITNGIIMVVNPSFASQVIYFDGKYKFSSWDRAHVTNVTIINASESYKGTALSLFAGGEGHFISFVNFTNINILNFRNGIELRAVKPSNGYSWINANRFDNITLDNCSNSIDLIGSKTIPNETSGNQFREIQIQVESATVSILRVSGQDNTFDIMVWDIGNVGTRKIVTLTANSIGTKVNFNLNPNYVSNTGINNVVSTPYTQ</sequence>
<dbReference type="InterPro" id="IPR012334">
    <property type="entry name" value="Pectin_lyas_fold"/>
</dbReference>
<organism evidence="1 2">
    <name type="scientific">Ectobacillus antri</name>
    <dbReference type="NCBI Taxonomy" id="2486280"/>
    <lineage>
        <taxon>Bacteria</taxon>
        <taxon>Bacillati</taxon>
        <taxon>Bacillota</taxon>
        <taxon>Bacilli</taxon>
        <taxon>Bacillales</taxon>
        <taxon>Bacillaceae</taxon>
        <taxon>Ectobacillus</taxon>
    </lineage>
</organism>
<dbReference type="Proteomes" id="UP001218246">
    <property type="component" value="Unassembled WGS sequence"/>
</dbReference>
<comment type="caution">
    <text evidence="1">The sequence shown here is derived from an EMBL/GenBank/DDBJ whole genome shotgun (WGS) entry which is preliminary data.</text>
</comment>
<evidence type="ECO:0000313" key="2">
    <source>
        <dbReference type="Proteomes" id="UP001218246"/>
    </source>
</evidence>
<proteinExistence type="predicted"/>
<dbReference type="SUPFAM" id="SSF51126">
    <property type="entry name" value="Pectin lyase-like"/>
    <property type="match status" value="1"/>
</dbReference>
<accession>A0ABT6H4B1</accession>
<protein>
    <recommendedName>
        <fullName evidence="3">Pectate lyase superfamily protein domain-containing protein</fullName>
    </recommendedName>
</protein>
<gene>
    <name evidence="1" type="ORF">P6P90_06645</name>
</gene>
<evidence type="ECO:0008006" key="3">
    <source>
        <dbReference type="Google" id="ProtNLM"/>
    </source>
</evidence>
<dbReference type="RefSeq" id="WP_278018037.1">
    <property type="nucleotide sequence ID" value="NZ_JARRRY010000002.1"/>
</dbReference>
<dbReference type="EMBL" id="JARULN010000003">
    <property type="protein sequence ID" value="MDG5753653.1"/>
    <property type="molecule type" value="Genomic_DNA"/>
</dbReference>
<name>A0ABT6H4B1_9BACI</name>
<dbReference type="InterPro" id="IPR011050">
    <property type="entry name" value="Pectin_lyase_fold/virulence"/>
</dbReference>
<keyword evidence="2" id="KW-1185">Reference proteome</keyword>